<accession>A0A8S1EKY4</accession>
<reference evidence="2 3" key="1">
    <citation type="submission" date="2020-04" db="EMBL/GenBank/DDBJ databases">
        <authorList>
            <person name="Laetsch R D."/>
            <person name="Stevens L."/>
            <person name="Kumar S."/>
            <person name="Blaxter L. M."/>
        </authorList>
    </citation>
    <scope>NUCLEOTIDE SEQUENCE [LARGE SCALE GENOMIC DNA]</scope>
</reference>
<gene>
    <name evidence="2" type="ORF">CBOVIS_LOCUS4558</name>
</gene>
<name>A0A8S1EKY4_9PELO</name>
<comment type="caution">
    <text evidence="2">The sequence shown here is derived from an EMBL/GenBank/DDBJ whole genome shotgun (WGS) entry which is preliminary data.</text>
</comment>
<keyword evidence="3" id="KW-1185">Reference proteome</keyword>
<feature type="compositionally biased region" description="Basic and acidic residues" evidence="1">
    <location>
        <begin position="1"/>
        <end position="12"/>
    </location>
</feature>
<evidence type="ECO:0000256" key="1">
    <source>
        <dbReference type="SAM" id="MobiDB-lite"/>
    </source>
</evidence>
<sequence>MSAKNRPRDELGRFLPTPGRSSSRRSRSRSAVRSRGRSRRESVKSESLHTARSPSIVVATPEPLEVRPPHRPQHVHVAPWNDAIAFAIRLSILDGIAQPIRISQPLSLAIALVETRGTQNANASHRKTR</sequence>
<dbReference type="AlphaFoldDB" id="A0A8S1EKY4"/>
<protein>
    <submittedName>
        <fullName evidence="2">Uncharacterized protein</fullName>
    </submittedName>
</protein>
<proteinExistence type="predicted"/>
<evidence type="ECO:0000313" key="3">
    <source>
        <dbReference type="Proteomes" id="UP000494206"/>
    </source>
</evidence>
<dbReference type="Proteomes" id="UP000494206">
    <property type="component" value="Unassembled WGS sequence"/>
</dbReference>
<feature type="compositionally biased region" description="Basic and acidic residues" evidence="1">
    <location>
        <begin position="39"/>
        <end position="49"/>
    </location>
</feature>
<feature type="region of interest" description="Disordered" evidence="1">
    <location>
        <begin position="1"/>
        <end position="70"/>
    </location>
</feature>
<dbReference type="EMBL" id="CADEPM010000003">
    <property type="protein sequence ID" value="CAB3401871.1"/>
    <property type="molecule type" value="Genomic_DNA"/>
</dbReference>
<organism evidence="2 3">
    <name type="scientific">Caenorhabditis bovis</name>
    <dbReference type="NCBI Taxonomy" id="2654633"/>
    <lineage>
        <taxon>Eukaryota</taxon>
        <taxon>Metazoa</taxon>
        <taxon>Ecdysozoa</taxon>
        <taxon>Nematoda</taxon>
        <taxon>Chromadorea</taxon>
        <taxon>Rhabditida</taxon>
        <taxon>Rhabditina</taxon>
        <taxon>Rhabditomorpha</taxon>
        <taxon>Rhabditoidea</taxon>
        <taxon>Rhabditidae</taxon>
        <taxon>Peloderinae</taxon>
        <taxon>Caenorhabditis</taxon>
    </lineage>
</organism>
<feature type="compositionally biased region" description="Basic residues" evidence="1">
    <location>
        <begin position="22"/>
        <end position="38"/>
    </location>
</feature>
<evidence type="ECO:0000313" key="2">
    <source>
        <dbReference type="EMBL" id="CAB3401871.1"/>
    </source>
</evidence>